<keyword evidence="5" id="KW-0997">Cell inner membrane</keyword>
<evidence type="ECO:0000256" key="8">
    <source>
        <dbReference type="ARBA" id="ARBA00023136"/>
    </source>
</evidence>
<dbReference type="EMBL" id="LT840185">
    <property type="protein sequence ID" value="SMF77985.1"/>
    <property type="molecule type" value="Genomic_DNA"/>
</dbReference>
<name>A0A1X7H264_9SPHN</name>
<gene>
    <name evidence="13" type="ORF">SAMN06295910_2655</name>
</gene>
<dbReference type="Proteomes" id="UP000192934">
    <property type="component" value="Chromosome I"/>
</dbReference>
<proteinExistence type="inferred from homology"/>
<keyword evidence="3" id="KW-1003">Cell membrane</keyword>
<dbReference type="PRINTS" id="PR00885">
    <property type="entry name" value="BCTERIALGSPH"/>
</dbReference>
<dbReference type="STRING" id="941907.SAMN06295910_2655"/>
<keyword evidence="8 11" id="KW-0472">Membrane</keyword>
<evidence type="ECO:0000256" key="10">
    <source>
        <dbReference type="ARBA" id="ARBA00030775"/>
    </source>
</evidence>
<dbReference type="InterPro" id="IPR022346">
    <property type="entry name" value="T2SS_GspH"/>
</dbReference>
<evidence type="ECO:0000256" key="5">
    <source>
        <dbReference type="ARBA" id="ARBA00022519"/>
    </source>
</evidence>
<evidence type="ECO:0000313" key="14">
    <source>
        <dbReference type="Proteomes" id="UP000192934"/>
    </source>
</evidence>
<keyword evidence="6 11" id="KW-0812">Transmembrane</keyword>
<evidence type="ECO:0000259" key="12">
    <source>
        <dbReference type="Pfam" id="PF12019"/>
    </source>
</evidence>
<comment type="subcellular location">
    <subcellularLocation>
        <location evidence="1">Cell inner membrane</location>
        <topology evidence="1">Single-pass membrane protein</topology>
    </subcellularLocation>
</comment>
<feature type="transmembrane region" description="Helical" evidence="11">
    <location>
        <begin position="20"/>
        <end position="43"/>
    </location>
</feature>
<evidence type="ECO:0000256" key="6">
    <source>
        <dbReference type="ARBA" id="ARBA00022692"/>
    </source>
</evidence>
<evidence type="ECO:0000256" key="11">
    <source>
        <dbReference type="SAM" id="Phobius"/>
    </source>
</evidence>
<evidence type="ECO:0000256" key="1">
    <source>
        <dbReference type="ARBA" id="ARBA00004377"/>
    </source>
</evidence>
<dbReference type="Pfam" id="PF12019">
    <property type="entry name" value="GspH"/>
    <property type="match status" value="1"/>
</dbReference>
<evidence type="ECO:0000256" key="7">
    <source>
        <dbReference type="ARBA" id="ARBA00022989"/>
    </source>
</evidence>
<evidence type="ECO:0000256" key="9">
    <source>
        <dbReference type="ARBA" id="ARBA00025772"/>
    </source>
</evidence>
<dbReference type="InterPro" id="IPR012902">
    <property type="entry name" value="N_methyl_site"/>
</dbReference>
<evidence type="ECO:0000313" key="13">
    <source>
        <dbReference type="EMBL" id="SMF77985.1"/>
    </source>
</evidence>
<comment type="similarity">
    <text evidence="9">Belongs to the GSP H family.</text>
</comment>
<dbReference type="InterPro" id="IPR045584">
    <property type="entry name" value="Pilin-like"/>
</dbReference>
<dbReference type="AlphaFoldDB" id="A0A1X7H264"/>
<keyword evidence="4" id="KW-0488">Methylation</keyword>
<feature type="domain" description="General secretion pathway GspH" evidence="12">
    <location>
        <begin position="53"/>
        <end position="150"/>
    </location>
</feature>
<dbReference type="GO" id="GO:0015628">
    <property type="term" value="P:protein secretion by the type II secretion system"/>
    <property type="evidence" value="ECO:0007669"/>
    <property type="project" value="InterPro"/>
</dbReference>
<dbReference type="GO" id="GO:0015627">
    <property type="term" value="C:type II protein secretion system complex"/>
    <property type="evidence" value="ECO:0007669"/>
    <property type="project" value="InterPro"/>
</dbReference>
<evidence type="ECO:0000256" key="2">
    <source>
        <dbReference type="ARBA" id="ARBA00021549"/>
    </source>
</evidence>
<dbReference type="InterPro" id="IPR002416">
    <property type="entry name" value="T2SS_protein-GspH"/>
</dbReference>
<accession>A0A1X7H264</accession>
<dbReference type="SUPFAM" id="SSF54523">
    <property type="entry name" value="Pili subunits"/>
    <property type="match status" value="1"/>
</dbReference>
<sequence length="159" mass="16573">MPTSATGAADRAFCSHSDGFTLVELLIVLTIIAIVSTAVVLAIPGDRSHLIGEAERFAARAKAVQDRAVIDARATSIRVTASGYGFDQRGPGGWQPLGGVPVTEVPWDGGTLAAVAPGQEARIVFDATGIVEPARVLLRRGDSEAAIDVAYDGKIHVVR</sequence>
<keyword evidence="7 11" id="KW-1133">Transmembrane helix</keyword>
<evidence type="ECO:0000256" key="3">
    <source>
        <dbReference type="ARBA" id="ARBA00022475"/>
    </source>
</evidence>
<dbReference type="Gene3D" id="3.55.40.10">
    <property type="entry name" value="minor pseudopilin epsh domain"/>
    <property type="match status" value="1"/>
</dbReference>
<evidence type="ECO:0000256" key="4">
    <source>
        <dbReference type="ARBA" id="ARBA00022481"/>
    </source>
</evidence>
<keyword evidence="14" id="KW-1185">Reference proteome</keyword>
<dbReference type="Pfam" id="PF07963">
    <property type="entry name" value="N_methyl"/>
    <property type="match status" value="1"/>
</dbReference>
<dbReference type="NCBIfam" id="TIGR02532">
    <property type="entry name" value="IV_pilin_GFxxxE"/>
    <property type="match status" value="1"/>
</dbReference>
<dbReference type="GO" id="GO:0005886">
    <property type="term" value="C:plasma membrane"/>
    <property type="evidence" value="ECO:0007669"/>
    <property type="project" value="UniProtKB-SubCell"/>
</dbReference>
<dbReference type="RefSeq" id="WP_172840907.1">
    <property type="nucleotide sequence ID" value="NZ_LT840185.1"/>
</dbReference>
<protein>
    <recommendedName>
        <fullName evidence="2">Type II secretion system protein H</fullName>
    </recommendedName>
    <alternativeName>
        <fullName evidence="10">General secretion pathway protein H</fullName>
    </alternativeName>
</protein>
<reference evidence="14" key="1">
    <citation type="submission" date="2017-04" db="EMBL/GenBank/DDBJ databases">
        <authorList>
            <person name="Varghese N."/>
            <person name="Submissions S."/>
        </authorList>
    </citation>
    <scope>NUCLEOTIDE SEQUENCE [LARGE SCALE GENOMIC DNA]</scope>
    <source>
        <strain evidence="14">Dd16</strain>
    </source>
</reference>
<organism evidence="13 14">
    <name type="scientific">Allosphingosinicella indica</name>
    <dbReference type="NCBI Taxonomy" id="941907"/>
    <lineage>
        <taxon>Bacteria</taxon>
        <taxon>Pseudomonadati</taxon>
        <taxon>Pseudomonadota</taxon>
        <taxon>Alphaproteobacteria</taxon>
        <taxon>Sphingomonadales</taxon>
        <taxon>Sphingomonadaceae</taxon>
        <taxon>Allosphingosinicella</taxon>
    </lineage>
</organism>